<feature type="region of interest" description="Disordered" evidence="1">
    <location>
        <begin position="34"/>
        <end position="59"/>
    </location>
</feature>
<accession>A0A6J4IH52</accession>
<sequence>GMHDLGERPAGPERARSFKPEDLLAYFGAVRARASRRSRWPSCGRGRPARPGRSTSGPM</sequence>
<feature type="non-terminal residue" evidence="2">
    <location>
        <position position="59"/>
    </location>
</feature>
<name>A0A6J4IH52_9PROT</name>
<gene>
    <name evidence="2" type="ORF">AVDCRST_MAG08-2242</name>
</gene>
<proteinExistence type="predicted"/>
<evidence type="ECO:0000256" key="1">
    <source>
        <dbReference type="SAM" id="MobiDB-lite"/>
    </source>
</evidence>
<organism evidence="2">
    <name type="scientific">uncultured Acetobacteraceae bacterium</name>
    <dbReference type="NCBI Taxonomy" id="169975"/>
    <lineage>
        <taxon>Bacteria</taxon>
        <taxon>Pseudomonadati</taxon>
        <taxon>Pseudomonadota</taxon>
        <taxon>Alphaproteobacteria</taxon>
        <taxon>Acetobacterales</taxon>
        <taxon>Acetobacteraceae</taxon>
        <taxon>environmental samples</taxon>
    </lineage>
</organism>
<evidence type="ECO:0000313" key="2">
    <source>
        <dbReference type="EMBL" id="CAA9252227.1"/>
    </source>
</evidence>
<feature type="non-terminal residue" evidence="2">
    <location>
        <position position="1"/>
    </location>
</feature>
<dbReference type="AlphaFoldDB" id="A0A6J4IH52"/>
<dbReference type="EMBL" id="CADCTG010000173">
    <property type="protein sequence ID" value="CAA9252227.1"/>
    <property type="molecule type" value="Genomic_DNA"/>
</dbReference>
<protein>
    <submittedName>
        <fullName evidence="2">Uncharacterized protein</fullName>
    </submittedName>
</protein>
<reference evidence="2" key="1">
    <citation type="submission" date="2020-02" db="EMBL/GenBank/DDBJ databases">
        <authorList>
            <person name="Meier V. D."/>
        </authorList>
    </citation>
    <scope>NUCLEOTIDE SEQUENCE</scope>
    <source>
        <strain evidence="2">AVDCRST_MAG08</strain>
    </source>
</reference>
<feature type="region of interest" description="Disordered" evidence="1">
    <location>
        <begin position="1"/>
        <end position="20"/>
    </location>
</feature>